<accession>A0A161R4Y8</accession>
<name>A0A161R4Y8_9PROT</name>
<dbReference type="GeneID" id="97243230"/>
<feature type="domain" description="EfeO-type cupredoxin-like" evidence="6">
    <location>
        <begin position="22"/>
        <end position="128"/>
    </location>
</feature>
<dbReference type="InterPro" id="IPR028096">
    <property type="entry name" value="EfeO_Cupredoxin"/>
</dbReference>
<dbReference type="Pfam" id="PF09375">
    <property type="entry name" value="Peptidase_M75"/>
    <property type="match status" value="1"/>
</dbReference>
<dbReference type="InterPro" id="IPR034981">
    <property type="entry name" value="Imelysin-like_EfeO/Algp7"/>
</dbReference>
<gene>
    <name evidence="7" type="ORF">AUP44_26375</name>
</gene>
<dbReference type="RefSeq" id="WP_062763481.1">
    <property type="nucleotide sequence ID" value="NZ_CP121045.1"/>
</dbReference>
<dbReference type="CDD" id="cd14656">
    <property type="entry name" value="Imelysin-like_EfeO"/>
    <property type="match status" value="1"/>
</dbReference>
<keyword evidence="4" id="KW-0472">Membrane</keyword>
<evidence type="ECO:0008006" key="9">
    <source>
        <dbReference type="Google" id="ProtNLM"/>
    </source>
</evidence>
<reference evidence="7 8" key="1">
    <citation type="submission" date="2015-12" db="EMBL/GenBank/DDBJ databases">
        <title>Genome sequence of Tistrella mobilis MCCC 1A02139.</title>
        <authorList>
            <person name="Lu L."/>
            <person name="Lai Q."/>
            <person name="Shao Z."/>
            <person name="Qian P."/>
        </authorList>
    </citation>
    <scope>NUCLEOTIDE SEQUENCE [LARGE SCALE GENOMIC DNA]</scope>
    <source>
        <strain evidence="7 8">MCCC 1A02139</strain>
    </source>
</reference>
<dbReference type="Proteomes" id="UP000075787">
    <property type="component" value="Unassembled WGS sequence"/>
</dbReference>
<evidence type="ECO:0000259" key="6">
    <source>
        <dbReference type="Pfam" id="PF13473"/>
    </source>
</evidence>
<evidence type="ECO:0000256" key="4">
    <source>
        <dbReference type="SAM" id="Phobius"/>
    </source>
</evidence>
<dbReference type="InterPro" id="IPR018976">
    <property type="entry name" value="Imelysin-like"/>
</dbReference>
<dbReference type="GO" id="GO:0042597">
    <property type="term" value="C:periplasmic space"/>
    <property type="evidence" value="ECO:0007669"/>
    <property type="project" value="UniProtKB-SubCell"/>
</dbReference>
<dbReference type="InterPro" id="IPR053377">
    <property type="entry name" value="Iron_uptake_EfeM/EfeO"/>
</dbReference>
<comment type="subcellular location">
    <subcellularLocation>
        <location evidence="1">Periplasm</location>
    </subcellularLocation>
</comment>
<evidence type="ECO:0000259" key="5">
    <source>
        <dbReference type="Pfam" id="PF09375"/>
    </source>
</evidence>
<dbReference type="AlphaFoldDB" id="A0A161R4Y8"/>
<dbReference type="Gene3D" id="1.20.1420.20">
    <property type="entry name" value="M75 peptidase, HXXE motif"/>
    <property type="match status" value="1"/>
</dbReference>
<dbReference type="InterPro" id="IPR038352">
    <property type="entry name" value="Imelysin_sf"/>
</dbReference>
<comment type="similarity">
    <text evidence="2">Belongs to the EfeM/EfeO family.</text>
</comment>
<dbReference type="OrthoDB" id="7348379at2"/>
<evidence type="ECO:0000256" key="2">
    <source>
        <dbReference type="ARBA" id="ARBA00005989"/>
    </source>
</evidence>
<feature type="domain" description="Imelysin-like" evidence="5">
    <location>
        <begin position="151"/>
        <end position="373"/>
    </location>
</feature>
<evidence type="ECO:0000256" key="3">
    <source>
        <dbReference type="ARBA" id="ARBA00022729"/>
    </source>
</evidence>
<sequence length="392" mass="41360">MSGSETSRAMQLAVAGAAVLAIAGGAAFWYATEQSRQAGPDRAADQVVTVTGGRCDPQTITLPGGRRSFEIVNASDRPIEWEILDGVMVVAERENIVPGFHQMLTVQLSPGDYEITCGLLSSPRGVLHVTASDEAAAAASEVTLRQFLGPLAEYRVYLVMQGRAAVKAATVLRDAIAAGDLDAARRAWTAARLPWRRIEPLAYRIADLQAVIDPQAAYLAGREADPGFIGYHRIEYGLFTRGSIEGLLPVADRLVADLETLNQRLKTTEVTPALLLALPADMTGRIVETRPGAAEGAFADQDLDERHLAELEASLDGIAKLTGLLGQIVSGADPALEAELTAALDRVAGDLARLRKADAATAAAGEGRAALTRDLVGLKTTLGKLPPVIGIS</sequence>
<proteinExistence type="inferred from homology"/>
<feature type="transmembrane region" description="Helical" evidence="4">
    <location>
        <begin position="12"/>
        <end position="31"/>
    </location>
</feature>
<dbReference type="EMBL" id="LPZR01000108">
    <property type="protein sequence ID" value="KYO53727.1"/>
    <property type="molecule type" value="Genomic_DNA"/>
</dbReference>
<keyword evidence="4" id="KW-1133">Transmembrane helix</keyword>
<dbReference type="InterPro" id="IPR050894">
    <property type="entry name" value="EfeM/EfeO_iron_uptake"/>
</dbReference>
<evidence type="ECO:0000313" key="7">
    <source>
        <dbReference type="EMBL" id="KYO53727.1"/>
    </source>
</evidence>
<dbReference type="PANTHER" id="PTHR39192:SF1">
    <property type="entry name" value="IRON UPTAKE SYSTEM COMPONENT EFEO"/>
    <property type="match status" value="1"/>
</dbReference>
<protein>
    <recommendedName>
        <fullName evidence="9">Iron transporter substrate-binding protein</fullName>
    </recommendedName>
</protein>
<evidence type="ECO:0000313" key="8">
    <source>
        <dbReference type="Proteomes" id="UP000075787"/>
    </source>
</evidence>
<dbReference type="NCBIfam" id="NF041757">
    <property type="entry name" value="EfeO"/>
    <property type="match status" value="1"/>
</dbReference>
<dbReference type="Pfam" id="PF13473">
    <property type="entry name" value="Cupredoxin_1"/>
    <property type="match status" value="1"/>
</dbReference>
<evidence type="ECO:0000256" key="1">
    <source>
        <dbReference type="ARBA" id="ARBA00004418"/>
    </source>
</evidence>
<dbReference type="PANTHER" id="PTHR39192">
    <property type="entry name" value="IRON UPTAKE SYSTEM COMPONENT EFEO"/>
    <property type="match status" value="1"/>
</dbReference>
<comment type="caution">
    <text evidence="7">The sequence shown here is derived from an EMBL/GenBank/DDBJ whole genome shotgun (WGS) entry which is preliminary data.</text>
</comment>
<keyword evidence="3" id="KW-0732">Signal</keyword>
<organism evidence="7 8">
    <name type="scientific">Tistrella mobilis</name>
    <dbReference type="NCBI Taxonomy" id="171437"/>
    <lineage>
        <taxon>Bacteria</taxon>
        <taxon>Pseudomonadati</taxon>
        <taxon>Pseudomonadota</taxon>
        <taxon>Alphaproteobacteria</taxon>
        <taxon>Geminicoccales</taxon>
        <taxon>Geminicoccaceae</taxon>
        <taxon>Tistrella</taxon>
    </lineage>
</organism>
<keyword evidence="4" id="KW-0812">Transmembrane</keyword>